<organism evidence="2 3">
    <name type="scientific">Exidia glandulosa HHB12029</name>
    <dbReference type="NCBI Taxonomy" id="1314781"/>
    <lineage>
        <taxon>Eukaryota</taxon>
        <taxon>Fungi</taxon>
        <taxon>Dikarya</taxon>
        <taxon>Basidiomycota</taxon>
        <taxon>Agaricomycotina</taxon>
        <taxon>Agaricomycetes</taxon>
        <taxon>Auriculariales</taxon>
        <taxon>Exidiaceae</taxon>
        <taxon>Exidia</taxon>
    </lineage>
</organism>
<keyword evidence="3" id="KW-1185">Reference proteome</keyword>
<sequence length="388" mass="42271">MLPDSDHDRARLAGAASSCPDLHTTTSAATRVRVLAPTQTGAAHAAALAEISILDETTLRSLTKSCRAVHDVTLLAPSHSVCIHHEEYLQQLAFDVLTLGQWVQTALVALRSAQRATSPGASAQPPSEAPTPARHARLLSPPATIPASSPAPEVPSLCSTTTAPSSARTSPRTSPHVQPPSSRPAATRSTAHVTVRLRCLLYEPDRPHPSRVRDALNKALGADTISSLRYSKDNNIILHPKAPYTVQQLLARRTDIQKCLSQLVCYVDDVPAFFDTGGTWSKLVIHHAPIPVNPCEPTAKQYPHRIFSTLVNDISQSNSIAEDTIRDLRLLCPAKEEKNRFTFSEAEHPHYESILFCIADDGIARRLLETGITIQGAHCRVTPYRPRR</sequence>
<dbReference type="AlphaFoldDB" id="A0A165GG24"/>
<dbReference type="InParanoid" id="A0A165GG24"/>
<dbReference type="EMBL" id="KV426048">
    <property type="protein sequence ID" value="KZV90465.1"/>
    <property type="molecule type" value="Genomic_DNA"/>
</dbReference>
<gene>
    <name evidence="2" type="ORF">EXIGLDRAFT_720324</name>
</gene>
<evidence type="ECO:0000313" key="3">
    <source>
        <dbReference type="Proteomes" id="UP000077266"/>
    </source>
</evidence>
<evidence type="ECO:0000256" key="1">
    <source>
        <dbReference type="SAM" id="MobiDB-lite"/>
    </source>
</evidence>
<accession>A0A165GG24</accession>
<dbReference type="OrthoDB" id="3016333at2759"/>
<name>A0A165GG24_EXIGL</name>
<dbReference type="Proteomes" id="UP000077266">
    <property type="component" value="Unassembled WGS sequence"/>
</dbReference>
<feature type="compositionally biased region" description="Low complexity" evidence="1">
    <location>
        <begin position="159"/>
        <end position="175"/>
    </location>
</feature>
<feature type="region of interest" description="Disordered" evidence="1">
    <location>
        <begin position="140"/>
        <end position="191"/>
    </location>
</feature>
<feature type="compositionally biased region" description="Low complexity" evidence="1">
    <location>
        <begin position="140"/>
        <end position="151"/>
    </location>
</feature>
<proteinExistence type="predicted"/>
<reference evidence="2 3" key="1">
    <citation type="journal article" date="2016" name="Mol. Biol. Evol.">
        <title>Comparative Genomics of Early-Diverging Mushroom-Forming Fungi Provides Insights into the Origins of Lignocellulose Decay Capabilities.</title>
        <authorList>
            <person name="Nagy L.G."/>
            <person name="Riley R."/>
            <person name="Tritt A."/>
            <person name="Adam C."/>
            <person name="Daum C."/>
            <person name="Floudas D."/>
            <person name="Sun H."/>
            <person name="Yadav J.S."/>
            <person name="Pangilinan J."/>
            <person name="Larsson K.H."/>
            <person name="Matsuura K."/>
            <person name="Barry K."/>
            <person name="Labutti K."/>
            <person name="Kuo R."/>
            <person name="Ohm R.A."/>
            <person name="Bhattacharya S.S."/>
            <person name="Shirouzu T."/>
            <person name="Yoshinaga Y."/>
            <person name="Martin F.M."/>
            <person name="Grigoriev I.V."/>
            <person name="Hibbett D.S."/>
        </authorList>
    </citation>
    <scope>NUCLEOTIDE SEQUENCE [LARGE SCALE GENOMIC DNA]</scope>
    <source>
        <strain evidence="2 3">HHB12029</strain>
    </source>
</reference>
<evidence type="ECO:0000313" key="2">
    <source>
        <dbReference type="EMBL" id="KZV90465.1"/>
    </source>
</evidence>
<protein>
    <submittedName>
        <fullName evidence="2">Uncharacterized protein</fullName>
    </submittedName>
</protein>